<evidence type="ECO:0008006" key="4">
    <source>
        <dbReference type="Google" id="ProtNLM"/>
    </source>
</evidence>
<dbReference type="EMBL" id="JAGQDD010000002">
    <property type="protein sequence ID" value="MBQ0929694.1"/>
    <property type="molecule type" value="Genomic_DNA"/>
</dbReference>
<feature type="chain" id="PRO_5037207331" description="YCII-related domain-containing protein" evidence="1">
    <location>
        <begin position="26"/>
        <end position="130"/>
    </location>
</feature>
<comment type="caution">
    <text evidence="2">The sequence shown here is derived from an EMBL/GenBank/DDBJ whole genome shotgun (WGS) entry which is preliminary data.</text>
</comment>
<gene>
    <name evidence="2" type="ORF">KAK03_04280</name>
</gene>
<dbReference type="Proteomes" id="UP000676246">
    <property type="component" value="Unassembled WGS sequence"/>
</dbReference>
<feature type="signal peptide" evidence="1">
    <location>
        <begin position="1"/>
        <end position="25"/>
    </location>
</feature>
<reference evidence="2 3" key="1">
    <citation type="submission" date="2021-04" db="EMBL/GenBank/DDBJ databases">
        <title>The genome sequence of Ideonella sp. 3Y2.</title>
        <authorList>
            <person name="Liu Y."/>
        </authorList>
    </citation>
    <scope>NUCLEOTIDE SEQUENCE [LARGE SCALE GENOMIC DNA]</scope>
    <source>
        <strain evidence="2 3">3Y2</strain>
    </source>
</reference>
<evidence type="ECO:0000313" key="2">
    <source>
        <dbReference type="EMBL" id="MBQ0929694.1"/>
    </source>
</evidence>
<evidence type="ECO:0000256" key="1">
    <source>
        <dbReference type="SAM" id="SignalP"/>
    </source>
</evidence>
<keyword evidence="3" id="KW-1185">Reference proteome</keyword>
<keyword evidence="1" id="KW-0732">Signal</keyword>
<dbReference type="PROSITE" id="PS51318">
    <property type="entry name" value="TAT"/>
    <property type="match status" value="1"/>
</dbReference>
<sequence>MSTRRTSLRAAAGLLSAAALSPAEAQTAPPARDQRWVVVHRPGPAWQPGVSLFEQPGLDTHIAHYRRWQQEGKLALGGPFMDGSAGGMMIAAAGVPEAEVRAHAQSDPAVQSGLLTAELRPWLIGMRGTA</sequence>
<dbReference type="SUPFAM" id="SSF54909">
    <property type="entry name" value="Dimeric alpha+beta barrel"/>
    <property type="match status" value="1"/>
</dbReference>
<organism evidence="2 3">
    <name type="scientific">Ideonella alba</name>
    <dbReference type="NCBI Taxonomy" id="2824118"/>
    <lineage>
        <taxon>Bacteria</taxon>
        <taxon>Pseudomonadati</taxon>
        <taxon>Pseudomonadota</taxon>
        <taxon>Betaproteobacteria</taxon>
        <taxon>Burkholderiales</taxon>
        <taxon>Sphaerotilaceae</taxon>
        <taxon>Ideonella</taxon>
    </lineage>
</organism>
<dbReference type="AlphaFoldDB" id="A0A940Y3M9"/>
<dbReference type="InterPro" id="IPR011008">
    <property type="entry name" value="Dimeric_a/b-barrel"/>
</dbReference>
<accession>A0A940Y3M9</accession>
<name>A0A940Y3M9_9BURK</name>
<evidence type="ECO:0000313" key="3">
    <source>
        <dbReference type="Proteomes" id="UP000676246"/>
    </source>
</evidence>
<protein>
    <recommendedName>
        <fullName evidence="4">YCII-related domain-containing protein</fullName>
    </recommendedName>
</protein>
<proteinExistence type="predicted"/>
<dbReference type="InterPro" id="IPR006311">
    <property type="entry name" value="TAT_signal"/>
</dbReference>
<dbReference type="RefSeq" id="WP_210851946.1">
    <property type="nucleotide sequence ID" value="NZ_JAGQDD010000002.1"/>
</dbReference>
<dbReference type="Gene3D" id="3.30.70.1060">
    <property type="entry name" value="Dimeric alpha+beta barrel"/>
    <property type="match status" value="1"/>
</dbReference>